<sequence length="668" mass="77926">MVELSELSYYRYCRITASSESSKVQKKNQKNLISAKKKREKSIGTFFFGALTMSTFLPTKHNLREALLFCFNLKKGATDGHRLLCESYGKHALSIKSCEYWFRRFKSGDFDTRDKERGGRPIKFEDTELEALLDEDSSQTQEELAETLGVTQQAISNRLKVMGMVQKQGNWVPYELKPGNIERRICTCELLLKRQNRKGFLHRIVTGDEKWIHYDNPKRRKSSVKPGHASTSTAKPNIHGKKLMLCIWWDQLGVIYYELLQPNEAITGERYQQQLMRLSRALKIKRPLYAKIHDKVIYQHDNARPHVAKVVKETLEALQWDVLPHPLYSPDIAPSDYHMFRSMTHGLAEQHFTSYEEARNWVNVWIASKDEEFFRHGIRMLPERWERVSRECGAEQVLRSLHGLPTTDEKLKALCLKHTEMAEELKEAQAQQRGLMRSLQQVSREKEQLQGEHSRSLLARSRLESLCRELQRQNRDIKEESLARLREEEERRKELAAKFQTALQEMGTTVREQNGQLREENRELANRLKDLVAHYEAAEQHATRVVRQKEVEAQLHRAKFAKAGLELRQCQELHQRERQQLLATVAELQARSNTLSATETQLRAELATYTDKYQDFQNVLAKSNSVFSSFKKDMDSMTKKIKKLEKETTVWKAKWEKSNATLMDMAAD</sequence>
<dbReference type="InterPro" id="IPR001387">
    <property type="entry name" value="Cro/C1-type_HTH"/>
</dbReference>
<feature type="region of interest" description="Disordered" evidence="3">
    <location>
        <begin position="216"/>
        <end position="235"/>
    </location>
</feature>
<keyword evidence="6" id="KW-1185">Reference proteome</keyword>
<dbReference type="InterPro" id="IPR052709">
    <property type="entry name" value="Transposase-MT_Hybrid"/>
</dbReference>
<evidence type="ECO:0000313" key="5">
    <source>
        <dbReference type="EMBL" id="UYV63932.1"/>
    </source>
</evidence>
<dbReference type="InterPro" id="IPR011991">
    <property type="entry name" value="ArsR-like_HTH"/>
</dbReference>
<keyword evidence="2" id="KW-0175">Coiled coil</keyword>
<feature type="non-terminal residue" evidence="5">
    <location>
        <position position="1"/>
    </location>
</feature>
<dbReference type="Gene3D" id="1.10.10.1450">
    <property type="match status" value="1"/>
</dbReference>
<dbReference type="Gene3D" id="3.30.420.10">
    <property type="entry name" value="Ribonuclease H-like superfamily/Ribonuclease H"/>
    <property type="match status" value="1"/>
</dbReference>
<dbReference type="Pfam" id="PF09728">
    <property type="entry name" value="Taxilin"/>
    <property type="match status" value="1"/>
</dbReference>
<dbReference type="Proteomes" id="UP001235939">
    <property type="component" value="Chromosome 02"/>
</dbReference>
<dbReference type="InterPro" id="IPR036397">
    <property type="entry name" value="RNaseH_sf"/>
</dbReference>
<evidence type="ECO:0000259" key="4">
    <source>
        <dbReference type="PROSITE" id="PS50943"/>
    </source>
</evidence>
<dbReference type="Pfam" id="PF17906">
    <property type="entry name" value="HTH_48"/>
    <property type="match status" value="1"/>
</dbReference>
<dbReference type="PANTHER" id="PTHR46060:SF2">
    <property type="entry name" value="HISTONE-LYSINE N-METHYLTRANSFERASE SETMAR"/>
    <property type="match status" value="1"/>
</dbReference>
<feature type="coiled-coil region" evidence="2">
    <location>
        <begin position="411"/>
        <end position="541"/>
    </location>
</feature>
<dbReference type="EMBL" id="CP092864">
    <property type="protein sequence ID" value="UYV63932.1"/>
    <property type="molecule type" value="Genomic_DNA"/>
</dbReference>
<dbReference type="InterPro" id="IPR041426">
    <property type="entry name" value="Mos1_HTH"/>
</dbReference>
<dbReference type="InterPro" id="IPR026183">
    <property type="entry name" value="Taxilin_fam"/>
</dbReference>
<evidence type="ECO:0000256" key="1">
    <source>
        <dbReference type="ARBA" id="ARBA00009550"/>
    </source>
</evidence>
<protein>
    <submittedName>
        <fullName evidence="5">SETMAR</fullName>
    </submittedName>
</protein>
<comment type="similarity">
    <text evidence="1">Belongs to the taxilin family.</text>
</comment>
<evidence type="ECO:0000313" key="6">
    <source>
        <dbReference type="Proteomes" id="UP001235939"/>
    </source>
</evidence>
<dbReference type="PANTHER" id="PTHR46060">
    <property type="entry name" value="MARINER MOS1 TRANSPOSASE-LIKE PROTEIN"/>
    <property type="match status" value="1"/>
</dbReference>
<feature type="domain" description="HTH cro/C1-type" evidence="4">
    <location>
        <begin position="140"/>
        <end position="157"/>
    </location>
</feature>
<dbReference type="InterPro" id="IPR036388">
    <property type="entry name" value="WH-like_DNA-bd_sf"/>
</dbReference>
<accession>A0ABY6K896</accession>
<organism evidence="5 6">
    <name type="scientific">Cordylochernes scorpioides</name>
    <dbReference type="NCBI Taxonomy" id="51811"/>
    <lineage>
        <taxon>Eukaryota</taxon>
        <taxon>Metazoa</taxon>
        <taxon>Ecdysozoa</taxon>
        <taxon>Arthropoda</taxon>
        <taxon>Chelicerata</taxon>
        <taxon>Arachnida</taxon>
        <taxon>Pseudoscorpiones</taxon>
        <taxon>Cheliferoidea</taxon>
        <taxon>Chernetidae</taxon>
        <taxon>Cordylochernes</taxon>
    </lineage>
</organism>
<evidence type="ECO:0000256" key="3">
    <source>
        <dbReference type="SAM" id="MobiDB-lite"/>
    </source>
</evidence>
<evidence type="ECO:0000256" key="2">
    <source>
        <dbReference type="SAM" id="Coils"/>
    </source>
</evidence>
<proteinExistence type="inferred from homology"/>
<dbReference type="Pfam" id="PF01359">
    <property type="entry name" value="Transposase_1"/>
    <property type="match status" value="1"/>
</dbReference>
<gene>
    <name evidence="5" type="ORF">LAZ67_2006052</name>
</gene>
<dbReference type="Gene3D" id="1.10.10.10">
    <property type="entry name" value="Winged helix-like DNA-binding domain superfamily/Winged helix DNA-binding domain"/>
    <property type="match status" value="1"/>
</dbReference>
<reference evidence="5 6" key="1">
    <citation type="submission" date="2022-01" db="EMBL/GenBank/DDBJ databases">
        <title>A chromosomal length assembly of Cordylochernes scorpioides.</title>
        <authorList>
            <person name="Zeh D."/>
            <person name="Zeh J."/>
        </authorList>
    </citation>
    <scope>NUCLEOTIDE SEQUENCE [LARGE SCALE GENOMIC DNA]</scope>
    <source>
        <strain evidence="5">IN4F17</strain>
        <tissue evidence="5">Whole Body</tissue>
    </source>
</reference>
<name>A0ABY6K896_9ARAC</name>
<dbReference type="CDD" id="cd00090">
    <property type="entry name" value="HTH_ARSR"/>
    <property type="match status" value="1"/>
</dbReference>
<dbReference type="PROSITE" id="PS50943">
    <property type="entry name" value="HTH_CROC1"/>
    <property type="match status" value="1"/>
</dbReference>
<feature type="coiled-coil region" evidence="2">
    <location>
        <begin position="627"/>
        <end position="654"/>
    </location>
</feature>
<dbReference type="InterPro" id="IPR001888">
    <property type="entry name" value="Transposase_1"/>
</dbReference>